<dbReference type="InterPro" id="IPR012334">
    <property type="entry name" value="Pectin_lyas_fold"/>
</dbReference>
<gene>
    <name evidence="1" type="ORF">J2S25_002834</name>
</gene>
<dbReference type="InterPro" id="IPR006626">
    <property type="entry name" value="PbH1"/>
</dbReference>
<name>A0ABU0FZ65_9BACI</name>
<proteinExistence type="predicted"/>
<evidence type="ECO:0000313" key="1">
    <source>
        <dbReference type="EMBL" id="MDQ0414624.1"/>
    </source>
</evidence>
<accession>A0ABU0FZ65</accession>
<comment type="caution">
    <text evidence="1">The sequence shown here is derived from an EMBL/GenBank/DDBJ whole genome shotgun (WGS) entry which is preliminary data.</text>
</comment>
<protein>
    <submittedName>
        <fullName evidence="1">Parallel beta-helix repeat protein</fullName>
    </submittedName>
</protein>
<dbReference type="RefSeq" id="WP_307192172.1">
    <property type="nucleotide sequence ID" value="NZ_JAUSUN010000018.1"/>
</dbReference>
<dbReference type="EMBL" id="JAUSUN010000018">
    <property type="protein sequence ID" value="MDQ0414624.1"/>
    <property type="molecule type" value="Genomic_DNA"/>
</dbReference>
<dbReference type="SMART" id="SM00710">
    <property type="entry name" value="PbH1"/>
    <property type="match status" value="7"/>
</dbReference>
<keyword evidence="2" id="KW-1185">Reference proteome</keyword>
<dbReference type="Proteomes" id="UP001242313">
    <property type="component" value="Unassembled WGS sequence"/>
</dbReference>
<organism evidence="1 2">
    <name type="scientific">Mesobacillus stamsii</name>
    <dbReference type="NCBI Taxonomy" id="225347"/>
    <lineage>
        <taxon>Bacteria</taxon>
        <taxon>Bacillati</taxon>
        <taxon>Bacillota</taxon>
        <taxon>Bacilli</taxon>
        <taxon>Bacillales</taxon>
        <taxon>Bacillaceae</taxon>
        <taxon>Mesobacillus</taxon>
    </lineage>
</organism>
<dbReference type="InterPro" id="IPR011050">
    <property type="entry name" value="Pectin_lyase_fold/virulence"/>
</dbReference>
<sequence length="774" mass="86948">MYIIELQRWNITQGIPAKPYTDADYQMADSNIIGINHALEHARTAGYSKAILPKGEYALCFPRVIKMVSNLTFDLNGSILKVIYDSDRKSPFDTRTTTDYYNFKGNSIEFDNVHNSHLIGGTIIGDRDDRSFSNVAAERKMEHTYGVVFNRSTKYSSIKNCVVRDYMGDNITFSSSAVRELAEFNLNLSQNNLDYAAGQVISAANTLTTGFIAIPQDTNISTFLITGAGYSRLTALMTKEVDVFFFRADNTFIGVLKKRRIYTDISIPVGAAKMRMVFFNEANPSKNMQITLKFGSIPHHNLVEYNEVFNGHRGGISLGGSYNIIQHNVIRDNGKGSNSFLDGKPIFSDPTRYGINQEDSFGDNCVIRNNLIYGSNHGILAGCYSIQIENNHIYNIDSIGINLYSLLFANIRGNVLSNCTTNIGLMTSHFANAYVNISENSFTGGNMSFFANNTYQVTVTNNNFVDVPSMNLGIDPIKCVFKQNRIKYSSLTNTPFITAYSIEDCIIESSSPKELVLRIYHQNGCTFKNLTISLQTQNGTTQGESVFIDNCEYLNSTVFNLILATKERYVKITRSIFTDTIIKAGNINTAGKIAKILLEDCQLKVIANKYLFATDLNQPKALIEVRNCSIEIDNADFSYLIHHDKPVVIKVFAISLYKNNFVYKGESPLKLNYYNHIKPMEIFISADNDFQNILLPQPDPAIFLDYNPQTTFKTEVTLQEETLVVHNLNTEYPFILIFSDTKTMIQPLIKVVDSNSILLQDSQPQKAQVVVTKI</sequence>
<evidence type="ECO:0000313" key="2">
    <source>
        <dbReference type="Proteomes" id="UP001242313"/>
    </source>
</evidence>
<dbReference type="SUPFAM" id="SSF51126">
    <property type="entry name" value="Pectin lyase-like"/>
    <property type="match status" value="2"/>
</dbReference>
<reference evidence="1 2" key="1">
    <citation type="submission" date="2023-07" db="EMBL/GenBank/DDBJ databases">
        <title>Genomic Encyclopedia of Type Strains, Phase IV (KMG-IV): sequencing the most valuable type-strain genomes for metagenomic binning, comparative biology and taxonomic classification.</title>
        <authorList>
            <person name="Goeker M."/>
        </authorList>
    </citation>
    <scope>NUCLEOTIDE SEQUENCE [LARGE SCALE GENOMIC DNA]</scope>
    <source>
        <strain evidence="1 2">DSM 19598</strain>
    </source>
</reference>
<dbReference type="Gene3D" id="2.160.20.10">
    <property type="entry name" value="Single-stranded right-handed beta-helix, Pectin lyase-like"/>
    <property type="match status" value="2"/>
</dbReference>